<gene>
    <name evidence="2" type="ORF">F0344_12515</name>
</gene>
<protein>
    <submittedName>
        <fullName evidence="2">DUF2746 domain-containing protein</fullName>
    </submittedName>
</protein>
<dbReference type="InterPro" id="IPR022704">
    <property type="entry name" value="DUF2746"/>
</dbReference>
<sequence>MMTLALEPTVQVAAVTAGGTILVTLIGIGAEFLRRQTRAINEMREHTQEARDQVANTHTTNLRDDLDSVMFRIDRVLAGQERHDDALRQQGAEIAGLRSDIAHERRERLAVAERLDDHMASTNA</sequence>
<evidence type="ECO:0000256" key="1">
    <source>
        <dbReference type="SAM" id="Phobius"/>
    </source>
</evidence>
<keyword evidence="1" id="KW-0472">Membrane</keyword>
<dbReference type="AlphaFoldDB" id="A0A7G7BJ15"/>
<keyword evidence="3" id="KW-1185">Reference proteome</keyword>
<evidence type="ECO:0000313" key="2">
    <source>
        <dbReference type="EMBL" id="QNE75330.1"/>
    </source>
</evidence>
<dbReference type="Pfam" id="PF10874">
    <property type="entry name" value="DUF2746"/>
    <property type="match status" value="1"/>
</dbReference>
<evidence type="ECO:0000313" key="3">
    <source>
        <dbReference type="Proteomes" id="UP000515307"/>
    </source>
</evidence>
<dbReference type="Proteomes" id="UP000515307">
    <property type="component" value="Chromosome"/>
</dbReference>
<keyword evidence="1" id="KW-1133">Transmembrane helix</keyword>
<dbReference type="EMBL" id="CP045702">
    <property type="protein sequence ID" value="QNE75330.1"/>
    <property type="molecule type" value="Genomic_DNA"/>
</dbReference>
<keyword evidence="1" id="KW-0812">Transmembrane</keyword>
<accession>A0A7G7BJ15</accession>
<feature type="transmembrane region" description="Helical" evidence="1">
    <location>
        <begin position="12"/>
        <end position="33"/>
    </location>
</feature>
<proteinExistence type="predicted"/>
<dbReference type="RefSeq" id="WP_185298864.1">
    <property type="nucleotide sequence ID" value="NZ_CP045702.1"/>
</dbReference>
<organism evidence="2 3">
    <name type="scientific">Streptomyces finlayi</name>
    <dbReference type="NCBI Taxonomy" id="67296"/>
    <lineage>
        <taxon>Bacteria</taxon>
        <taxon>Bacillati</taxon>
        <taxon>Actinomycetota</taxon>
        <taxon>Actinomycetes</taxon>
        <taxon>Kitasatosporales</taxon>
        <taxon>Streptomycetaceae</taxon>
        <taxon>Streptomyces</taxon>
    </lineage>
</organism>
<reference evidence="3" key="1">
    <citation type="submission" date="2019-10" db="EMBL/GenBank/DDBJ databases">
        <title>Antimicrobial potential of Antarctic Bacteria.</title>
        <authorList>
            <person name="Benaud N."/>
            <person name="Edwards R.J."/>
            <person name="Ferrari B.C."/>
        </authorList>
    </citation>
    <scope>NUCLEOTIDE SEQUENCE [LARGE SCALE GENOMIC DNA]</scope>
    <source>
        <strain evidence="3">NBSH44</strain>
    </source>
</reference>
<name>A0A7G7BJ15_9ACTN</name>
<dbReference type="KEGG" id="sfiy:F0344_12515"/>